<dbReference type="AlphaFoldDB" id="A0A6J8C893"/>
<gene>
    <name evidence="4" type="ORF">MCOR_26689</name>
</gene>
<feature type="transmembrane region" description="Helical" evidence="2">
    <location>
        <begin position="90"/>
        <end position="111"/>
    </location>
</feature>
<dbReference type="OrthoDB" id="6131869at2759"/>
<name>A0A6J8C893_MYTCO</name>
<dbReference type="Gene3D" id="2.10.25.10">
    <property type="entry name" value="Laminin"/>
    <property type="match status" value="1"/>
</dbReference>
<protein>
    <recommendedName>
        <fullName evidence="3">Chitin-binding type-2 domain-containing protein</fullName>
    </recommendedName>
</protein>
<dbReference type="InterPro" id="IPR000742">
    <property type="entry name" value="EGF"/>
</dbReference>
<dbReference type="Gene3D" id="2.170.140.10">
    <property type="entry name" value="Chitin binding domain"/>
    <property type="match status" value="1"/>
</dbReference>
<dbReference type="InterPro" id="IPR013111">
    <property type="entry name" value="EGF_extracell"/>
</dbReference>
<dbReference type="GO" id="GO:0008061">
    <property type="term" value="F:chitin binding"/>
    <property type="evidence" value="ECO:0007669"/>
    <property type="project" value="InterPro"/>
</dbReference>
<accession>A0A6J8C893</accession>
<dbReference type="Pfam" id="PF01607">
    <property type="entry name" value="CBM_14"/>
    <property type="match status" value="1"/>
</dbReference>
<keyword evidence="2" id="KW-1133">Transmembrane helix</keyword>
<dbReference type="SMART" id="SM00494">
    <property type="entry name" value="ChtBD2"/>
    <property type="match status" value="1"/>
</dbReference>
<keyword evidence="2" id="KW-0812">Transmembrane</keyword>
<dbReference type="PROSITE" id="PS01186">
    <property type="entry name" value="EGF_2"/>
    <property type="match status" value="1"/>
</dbReference>
<evidence type="ECO:0000259" key="3">
    <source>
        <dbReference type="PROSITE" id="PS50940"/>
    </source>
</evidence>
<evidence type="ECO:0000256" key="2">
    <source>
        <dbReference type="SAM" id="Phobius"/>
    </source>
</evidence>
<keyword evidence="1" id="KW-1015">Disulfide bond</keyword>
<sequence length="275" mass="30622">MKISSYVINNLDVGKTDLGNTVGYEECIDYVEKDEYDQIPADKDTINHDYLVLTSTVKEEIKQSNNGIHHQNKQPDIEVHQTKQSVLRSIFPIMLCIVITASVTAVATFLLRNTYFQETMKSEPCENGGTCVNDDCICDDGFAGVKCEIGFADGIHRDENIPEAGLYFECQNERIIYGGQNPCPTNMVPYNGKCTDLFEIKPSNWQPGYAIDCSGQPNGNYESEHVQKCDIYYTCVNGISTLTYCDSEHVFDSKSSFCQNTTNVCTPCGSVVHGC</sequence>
<dbReference type="EMBL" id="CACVKT020004820">
    <property type="protein sequence ID" value="CAC5391691.1"/>
    <property type="molecule type" value="Genomic_DNA"/>
</dbReference>
<dbReference type="SUPFAM" id="SSF57196">
    <property type="entry name" value="EGF/Laminin"/>
    <property type="match status" value="1"/>
</dbReference>
<dbReference type="PROSITE" id="PS50940">
    <property type="entry name" value="CHIT_BIND_II"/>
    <property type="match status" value="1"/>
</dbReference>
<evidence type="ECO:0000313" key="5">
    <source>
        <dbReference type="Proteomes" id="UP000507470"/>
    </source>
</evidence>
<dbReference type="InterPro" id="IPR002557">
    <property type="entry name" value="Chitin-bd_dom"/>
</dbReference>
<proteinExistence type="predicted"/>
<feature type="domain" description="Chitin-binding type-2" evidence="3">
    <location>
        <begin position="210"/>
        <end position="267"/>
    </location>
</feature>
<dbReference type="Proteomes" id="UP000507470">
    <property type="component" value="Unassembled WGS sequence"/>
</dbReference>
<keyword evidence="2" id="KW-0472">Membrane</keyword>
<evidence type="ECO:0000313" key="4">
    <source>
        <dbReference type="EMBL" id="CAC5391691.1"/>
    </source>
</evidence>
<dbReference type="SUPFAM" id="SSF57625">
    <property type="entry name" value="Invertebrate chitin-binding proteins"/>
    <property type="match status" value="1"/>
</dbReference>
<reference evidence="4 5" key="1">
    <citation type="submission" date="2020-06" db="EMBL/GenBank/DDBJ databases">
        <authorList>
            <person name="Li R."/>
            <person name="Bekaert M."/>
        </authorList>
    </citation>
    <scope>NUCLEOTIDE SEQUENCE [LARGE SCALE GENOMIC DNA]</scope>
    <source>
        <strain evidence="5">wild</strain>
    </source>
</reference>
<keyword evidence="5" id="KW-1185">Reference proteome</keyword>
<dbReference type="CDD" id="cd00054">
    <property type="entry name" value="EGF_CA"/>
    <property type="match status" value="1"/>
</dbReference>
<dbReference type="InterPro" id="IPR036508">
    <property type="entry name" value="Chitin-bd_dom_sf"/>
</dbReference>
<evidence type="ECO:0000256" key="1">
    <source>
        <dbReference type="ARBA" id="ARBA00023157"/>
    </source>
</evidence>
<dbReference type="Pfam" id="PF07974">
    <property type="entry name" value="EGF_2"/>
    <property type="match status" value="1"/>
</dbReference>
<dbReference type="PROSITE" id="PS00022">
    <property type="entry name" value="EGF_1"/>
    <property type="match status" value="1"/>
</dbReference>
<dbReference type="GO" id="GO:0005576">
    <property type="term" value="C:extracellular region"/>
    <property type="evidence" value="ECO:0007669"/>
    <property type="project" value="InterPro"/>
</dbReference>
<organism evidence="4 5">
    <name type="scientific">Mytilus coruscus</name>
    <name type="common">Sea mussel</name>
    <dbReference type="NCBI Taxonomy" id="42192"/>
    <lineage>
        <taxon>Eukaryota</taxon>
        <taxon>Metazoa</taxon>
        <taxon>Spiralia</taxon>
        <taxon>Lophotrochozoa</taxon>
        <taxon>Mollusca</taxon>
        <taxon>Bivalvia</taxon>
        <taxon>Autobranchia</taxon>
        <taxon>Pteriomorphia</taxon>
        <taxon>Mytilida</taxon>
        <taxon>Mytiloidea</taxon>
        <taxon>Mytilidae</taxon>
        <taxon>Mytilinae</taxon>
        <taxon>Mytilus</taxon>
    </lineage>
</organism>